<dbReference type="OrthoDB" id="9795928at2"/>
<dbReference type="Gene3D" id="2.60.40.1120">
    <property type="entry name" value="Carboxypeptidase-like, regulatory domain"/>
    <property type="match status" value="1"/>
</dbReference>
<keyword evidence="7 10" id="KW-0472">Membrane</keyword>
<dbReference type="InterPro" id="IPR039426">
    <property type="entry name" value="TonB-dep_rcpt-like"/>
</dbReference>
<dbReference type="SUPFAM" id="SSF49464">
    <property type="entry name" value="Carboxypeptidase regulatory domain-like"/>
    <property type="match status" value="1"/>
</dbReference>
<evidence type="ECO:0000256" key="2">
    <source>
        <dbReference type="ARBA" id="ARBA00022448"/>
    </source>
</evidence>
<keyword evidence="9 10" id="KW-0998">Cell outer membrane</keyword>
<dbReference type="GO" id="GO:0009279">
    <property type="term" value="C:cell outer membrane"/>
    <property type="evidence" value="ECO:0007669"/>
    <property type="project" value="UniProtKB-SubCell"/>
</dbReference>
<keyword evidence="3 10" id="KW-1134">Transmembrane beta strand</keyword>
<dbReference type="PROSITE" id="PS52016">
    <property type="entry name" value="TONB_DEPENDENT_REC_3"/>
    <property type="match status" value="1"/>
</dbReference>
<dbReference type="Gene3D" id="2.170.130.10">
    <property type="entry name" value="TonB-dependent receptor, plug domain"/>
    <property type="match status" value="1"/>
</dbReference>
<evidence type="ECO:0000256" key="4">
    <source>
        <dbReference type="ARBA" id="ARBA00022692"/>
    </source>
</evidence>
<dbReference type="EMBL" id="AP017313">
    <property type="protein sequence ID" value="BAU52151.1"/>
    <property type="molecule type" value="Genomic_DNA"/>
</dbReference>
<keyword evidence="8 12" id="KW-0675">Receptor</keyword>
<dbReference type="KEGG" id="mgot:MgSA37_00301"/>
<comment type="similarity">
    <text evidence="10 11">Belongs to the TonB-dependent receptor family.</text>
</comment>
<keyword evidence="4 10" id="KW-0812">Transmembrane</keyword>
<name>A0A110AZX5_9SPHI</name>
<proteinExistence type="inferred from homology"/>
<evidence type="ECO:0000256" key="8">
    <source>
        <dbReference type="ARBA" id="ARBA00023170"/>
    </source>
</evidence>
<dbReference type="InterPro" id="IPR000531">
    <property type="entry name" value="Beta-barrel_TonB"/>
</dbReference>
<evidence type="ECO:0000313" key="13">
    <source>
        <dbReference type="Proteomes" id="UP000218263"/>
    </source>
</evidence>
<organism evidence="12 13">
    <name type="scientific">Mucilaginibacter gotjawali</name>
    <dbReference type="NCBI Taxonomy" id="1550579"/>
    <lineage>
        <taxon>Bacteria</taxon>
        <taxon>Pseudomonadati</taxon>
        <taxon>Bacteroidota</taxon>
        <taxon>Sphingobacteriia</taxon>
        <taxon>Sphingobacteriales</taxon>
        <taxon>Sphingobacteriaceae</taxon>
        <taxon>Mucilaginibacter</taxon>
    </lineage>
</organism>
<dbReference type="RefSeq" id="WP_096349503.1">
    <property type="nucleotide sequence ID" value="NZ_AP017313.1"/>
</dbReference>
<dbReference type="Pfam" id="PF07715">
    <property type="entry name" value="Plug"/>
    <property type="match status" value="1"/>
</dbReference>
<keyword evidence="5" id="KW-0732">Signal</keyword>
<dbReference type="PANTHER" id="PTHR30069:SF29">
    <property type="entry name" value="HEMOGLOBIN AND HEMOGLOBIN-HAPTOGLOBIN-BINDING PROTEIN 1-RELATED"/>
    <property type="match status" value="1"/>
</dbReference>
<gene>
    <name evidence="12" type="ORF">MgSA37_00301</name>
</gene>
<evidence type="ECO:0000256" key="5">
    <source>
        <dbReference type="ARBA" id="ARBA00022729"/>
    </source>
</evidence>
<dbReference type="Pfam" id="PF13715">
    <property type="entry name" value="CarbopepD_reg_2"/>
    <property type="match status" value="1"/>
</dbReference>
<keyword evidence="13" id="KW-1185">Reference proteome</keyword>
<dbReference type="InterPro" id="IPR012910">
    <property type="entry name" value="Plug_dom"/>
</dbReference>
<dbReference type="AlphaFoldDB" id="A0A110AZX5"/>
<accession>A0A110AZX5</accession>
<evidence type="ECO:0000256" key="6">
    <source>
        <dbReference type="ARBA" id="ARBA00023077"/>
    </source>
</evidence>
<dbReference type="GO" id="GO:0044718">
    <property type="term" value="P:siderophore transmembrane transport"/>
    <property type="evidence" value="ECO:0007669"/>
    <property type="project" value="TreeGrafter"/>
</dbReference>
<dbReference type="GO" id="GO:0015344">
    <property type="term" value="F:siderophore uptake transmembrane transporter activity"/>
    <property type="evidence" value="ECO:0007669"/>
    <property type="project" value="TreeGrafter"/>
</dbReference>
<protein>
    <submittedName>
        <fullName evidence="12">Putative TonB-dependent receptor</fullName>
    </submittedName>
</protein>
<dbReference type="PANTHER" id="PTHR30069">
    <property type="entry name" value="TONB-DEPENDENT OUTER MEMBRANE RECEPTOR"/>
    <property type="match status" value="1"/>
</dbReference>
<evidence type="ECO:0000313" key="12">
    <source>
        <dbReference type="EMBL" id="BAU52151.1"/>
    </source>
</evidence>
<evidence type="ECO:0000256" key="9">
    <source>
        <dbReference type="ARBA" id="ARBA00023237"/>
    </source>
</evidence>
<evidence type="ECO:0000256" key="1">
    <source>
        <dbReference type="ARBA" id="ARBA00004571"/>
    </source>
</evidence>
<comment type="subcellular location">
    <subcellularLocation>
        <location evidence="1 10">Cell outer membrane</location>
        <topology evidence="1 10">Multi-pass membrane protein</topology>
    </subcellularLocation>
</comment>
<evidence type="ECO:0000256" key="11">
    <source>
        <dbReference type="RuleBase" id="RU003357"/>
    </source>
</evidence>
<reference evidence="12 13" key="1">
    <citation type="submission" date="2015-12" db="EMBL/GenBank/DDBJ databases">
        <title>Genome sequence of Mucilaginibacter gotjawali.</title>
        <authorList>
            <person name="Lee J.S."/>
            <person name="Lee K.C."/>
            <person name="Kim K.K."/>
            <person name="Lee B.W."/>
        </authorList>
    </citation>
    <scope>NUCLEOTIDE SEQUENCE [LARGE SCALE GENOMIC DNA]</scope>
    <source>
        <strain evidence="12 13">SA3-7</strain>
    </source>
</reference>
<dbReference type="InterPro" id="IPR008969">
    <property type="entry name" value="CarboxyPept-like_regulatory"/>
</dbReference>
<dbReference type="Pfam" id="PF00593">
    <property type="entry name" value="TonB_dep_Rec_b-barrel"/>
    <property type="match status" value="1"/>
</dbReference>
<evidence type="ECO:0000256" key="10">
    <source>
        <dbReference type="PROSITE-ProRule" id="PRU01360"/>
    </source>
</evidence>
<dbReference type="InterPro" id="IPR036942">
    <property type="entry name" value="Beta-barrel_TonB_sf"/>
</dbReference>
<evidence type="ECO:0000256" key="3">
    <source>
        <dbReference type="ARBA" id="ARBA00022452"/>
    </source>
</evidence>
<dbReference type="InterPro" id="IPR037066">
    <property type="entry name" value="Plug_dom_sf"/>
</dbReference>
<dbReference type="Gene3D" id="2.40.170.20">
    <property type="entry name" value="TonB-dependent receptor, beta-barrel domain"/>
    <property type="match status" value="1"/>
</dbReference>
<keyword evidence="2 10" id="KW-0813">Transport</keyword>
<evidence type="ECO:0000256" key="7">
    <source>
        <dbReference type="ARBA" id="ARBA00023136"/>
    </source>
</evidence>
<dbReference type="SUPFAM" id="SSF56935">
    <property type="entry name" value="Porins"/>
    <property type="match status" value="1"/>
</dbReference>
<dbReference type="Proteomes" id="UP000218263">
    <property type="component" value="Chromosome"/>
</dbReference>
<keyword evidence="6 11" id="KW-0798">TonB box</keyword>
<sequence length="842" mass="91429">MKRRLHFFSFYLFPFFVFLAGGLAASAQGTLGGKITGGKNHLPVAGATISFSDLNISAASDSLGQYKLSRIPDGYYLIKVSATGYASKIESVTIKGSIKKDFQLDASAIELNEVVVTGVIAATASKDAPVPITTMNYDQLLQSSSTNVIDAIAKAPGVSAITDGQSISKPVIRGLGYNRVLTVNDGVEQVDQAWFDEFGIEADPDAVNRYEILKGPASLAYGSDAIAGVINLIPEDPLPEGQVKGDVLLNYQTNNGLMKGMFHLGGTKNGIAWSARVDNTMAHAYQNKYDGYVINSQFSNFNADGTIGLHRKWGYTQLHASYFDLQTGIVDGTRDSVSGQLMRPVAYPDLNGGAPTYEIPTHQEQTTYTPFVINQKIHHTKIVWDNSVAVGEGRIKGIFSWQKNQRQELNDPTIPNTADIYYSSNAATYDLRYISPNLNGFNFSTGTNGVYQSSQSLGTLLLIPNYNFFEIGAFAIANKKIGRFNLSGGIRYDERTFNGIDHWVDSTTQAPVAPGATNGFHEFPGFTSHFSGMSFSFGGTYDISKSAYVKANIARGWRAPNVAEAAANGVHDGTVVYEIGDPSLKPETSLEEDIAFGVNAKDVDFEVDLFNNSISDFIYARGLKNSMGADSINNSLNAVGLGAAPVYKYSQGGAQLYGGEITFNVHPSAISWVQLNTTLSYVKGGLQHAPDSTKYLPFVPPTRITADLKFPVNPAGGPIKNAYLKFGMLSCFQQNDVYQQFAIYSGLNTALTPYEYAASKSATKGYTLFNVGAGGDIVAKGKTVCKLYLICNNLFNTAYIDYMSRFKYNPVNYTTGRVGVFNMGRNLSLKLLIPLDFTPERK</sequence>